<dbReference type="HOGENOM" id="CLU_103145_1_1_2"/>
<keyword evidence="5" id="KW-1185">Reference proteome</keyword>
<dbReference type="GO" id="GO:0016301">
    <property type="term" value="F:kinase activity"/>
    <property type="evidence" value="ECO:0007669"/>
    <property type="project" value="UniProtKB-KW"/>
</dbReference>
<dbReference type="Proteomes" id="UP000010878">
    <property type="component" value="Chromosome"/>
</dbReference>
<dbReference type="eggNOG" id="arCOG01034">
    <property type="taxonomic scope" value="Archaea"/>
</dbReference>
<keyword evidence="1" id="KW-0547">Nucleotide-binding</keyword>
<sequence length="176" mass="18831">MPRNALVTGPPRSGKTTALERTVAVLRDDGKAVGGLVCPELREDGDRVGFEIVDLATGERAVMAHVDVDGPAVSRYGVDVAAVGRLSRSALSTAVDDCDCVVIDELAPMQLESDQFVTATRRVLDSRTPVLASIAVRESDPFLESVRSREDVAIFAVTPETRDALPAALIEWIRSS</sequence>
<dbReference type="KEGG" id="nou:Natoc_1897"/>
<keyword evidence="4" id="KW-0418">Kinase</keyword>
<name>L0K004_9EURY</name>
<dbReference type="Pfam" id="PF03266">
    <property type="entry name" value="NTPase_1"/>
    <property type="match status" value="1"/>
</dbReference>
<dbReference type="InterPro" id="IPR027417">
    <property type="entry name" value="P-loop_NTPase"/>
</dbReference>
<dbReference type="Gene3D" id="3.40.50.300">
    <property type="entry name" value="P-loop containing nucleotide triphosphate hydrolases"/>
    <property type="match status" value="1"/>
</dbReference>
<evidence type="ECO:0000256" key="2">
    <source>
        <dbReference type="ARBA" id="ARBA00022801"/>
    </source>
</evidence>
<accession>L0K004</accession>
<dbReference type="PANTHER" id="PTHR43146">
    <property type="entry name" value="CANCER-RELATED NUCLEOSIDE-TRIPHOSPHATASE"/>
    <property type="match status" value="1"/>
</dbReference>
<evidence type="ECO:0000313" key="5">
    <source>
        <dbReference type="Proteomes" id="UP000010878"/>
    </source>
</evidence>
<evidence type="ECO:0000256" key="1">
    <source>
        <dbReference type="ARBA" id="ARBA00022741"/>
    </source>
</evidence>
<dbReference type="RefSeq" id="WP_015321134.1">
    <property type="nucleotide sequence ID" value="NC_019974.1"/>
</dbReference>
<gene>
    <name evidence="4" type="ORF">Natoc_1897</name>
</gene>
<dbReference type="InterPro" id="IPR004948">
    <property type="entry name" value="Nuc-triphosphatase_THEP1"/>
</dbReference>
<dbReference type="GeneID" id="14404981"/>
<dbReference type="PANTHER" id="PTHR43146:SF1">
    <property type="entry name" value="CANCER-RELATED NUCLEOSIDE-TRIPHOSPHATASE"/>
    <property type="match status" value="1"/>
</dbReference>
<reference evidence="4 5" key="1">
    <citation type="submission" date="2012-11" db="EMBL/GenBank/DDBJ databases">
        <title>FINISHED of Natronococcus occultus SP4, DSM 3396.</title>
        <authorList>
            <consortium name="DOE Joint Genome Institute"/>
            <person name="Eisen J."/>
            <person name="Huntemann M."/>
            <person name="Wei C.-L."/>
            <person name="Han J."/>
            <person name="Detter J.C."/>
            <person name="Han C."/>
            <person name="Tapia R."/>
            <person name="Chen A."/>
            <person name="Kyrpides N."/>
            <person name="Mavromatis K."/>
            <person name="Markowitz V."/>
            <person name="Szeto E."/>
            <person name="Ivanova N."/>
            <person name="Mikhailova N."/>
            <person name="Ovchinnikova G."/>
            <person name="Pagani I."/>
            <person name="Pati A."/>
            <person name="Goodwin L."/>
            <person name="Nordberg H.P."/>
            <person name="Cantor M.N."/>
            <person name="Hua S.X."/>
            <person name="Woyke T."/>
            <person name="Eisen J."/>
            <person name="Klenk H.-P."/>
            <person name="Klenk H.-P."/>
        </authorList>
    </citation>
    <scope>NUCLEOTIDE SEQUENCE [LARGE SCALE GENOMIC DNA]</scope>
    <source>
        <strain evidence="4 5">SP4</strain>
    </source>
</reference>
<keyword evidence="3" id="KW-0067">ATP-binding</keyword>
<keyword evidence="4" id="KW-0808">Transferase</keyword>
<dbReference type="EMBL" id="CP003929">
    <property type="protein sequence ID" value="AGB37689.1"/>
    <property type="molecule type" value="Genomic_DNA"/>
</dbReference>
<dbReference type="OrthoDB" id="52698at2157"/>
<proteinExistence type="predicted"/>
<dbReference type="STRING" id="694430.Natoc_1897"/>
<organism evidence="4 5">
    <name type="scientific">Natronococcus occultus SP4</name>
    <dbReference type="NCBI Taxonomy" id="694430"/>
    <lineage>
        <taxon>Archaea</taxon>
        <taxon>Methanobacteriati</taxon>
        <taxon>Methanobacteriota</taxon>
        <taxon>Stenosarchaea group</taxon>
        <taxon>Halobacteria</taxon>
        <taxon>Halobacteriales</taxon>
        <taxon>Natrialbaceae</taxon>
        <taxon>Natronococcus</taxon>
    </lineage>
</organism>
<dbReference type="SUPFAM" id="SSF52540">
    <property type="entry name" value="P-loop containing nucleoside triphosphate hydrolases"/>
    <property type="match status" value="1"/>
</dbReference>
<evidence type="ECO:0000256" key="3">
    <source>
        <dbReference type="ARBA" id="ARBA00022840"/>
    </source>
</evidence>
<dbReference type="AlphaFoldDB" id="L0K004"/>
<dbReference type="GO" id="GO:0017111">
    <property type="term" value="F:ribonucleoside triphosphate phosphatase activity"/>
    <property type="evidence" value="ECO:0007669"/>
    <property type="project" value="InterPro"/>
</dbReference>
<evidence type="ECO:0000313" key="4">
    <source>
        <dbReference type="EMBL" id="AGB37689.1"/>
    </source>
</evidence>
<keyword evidence="2" id="KW-0378">Hydrolase</keyword>
<protein>
    <submittedName>
        <fullName evidence="4">Putative nucleotide kinase</fullName>
    </submittedName>
</protein>
<dbReference type="CDD" id="cd19482">
    <property type="entry name" value="RecA-like_Thep1"/>
    <property type="match status" value="1"/>
</dbReference>
<dbReference type="GO" id="GO:0005524">
    <property type="term" value="F:ATP binding"/>
    <property type="evidence" value="ECO:0007669"/>
    <property type="project" value="UniProtKB-KW"/>
</dbReference>